<protein>
    <submittedName>
        <fullName evidence="2">Uncharacterized protein</fullName>
    </submittedName>
</protein>
<name>A0A6H0XYU6_9PEZI</name>
<reference evidence="2 3" key="1">
    <citation type="journal article" date="2016" name="Sci. Rep.">
        <title>Peltaster fructicola genome reveals evolution from an invasive phytopathogen to an ectophytic parasite.</title>
        <authorList>
            <person name="Xu C."/>
            <person name="Chen H."/>
            <person name="Gleason M.L."/>
            <person name="Xu J.R."/>
            <person name="Liu H."/>
            <person name="Zhang R."/>
            <person name="Sun G."/>
        </authorList>
    </citation>
    <scope>NUCLEOTIDE SEQUENCE [LARGE SCALE GENOMIC DNA]</scope>
    <source>
        <strain evidence="2 3">LNHT1506</strain>
    </source>
</reference>
<dbReference type="AlphaFoldDB" id="A0A6H0XYU6"/>
<gene>
    <name evidence="2" type="ORF">AMS68_005434</name>
</gene>
<keyword evidence="3" id="KW-1185">Reference proteome</keyword>
<sequence length="174" mass="20174">MLDLQKRWNGTVLTVLWVIQFVVIPLHIGATAGILMQYAYDLHYIPAIWVAQLTFFAIAFLTLPIEITGYLYEFLNPWVFLGLQVFKTLFYTLGFAFLLYNFVHAPQISSGIWNILKYAGLSLNILILVTFLVALVYGSTVLHKYRKIGAQYKWVNEDQDENTSSRRKHQRITH</sequence>
<feature type="transmembrane region" description="Helical" evidence="1">
    <location>
        <begin position="44"/>
        <end position="65"/>
    </location>
</feature>
<evidence type="ECO:0000313" key="3">
    <source>
        <dbReference type="Proteomes" id="UP000503462"/>
    </source>
</evidence>
<keyword evidence="1" id="KW-1133">Transmembrane helix</keyword>
<feature type="transmembrane region" description="Helical" evidence="1">
    <location>
        <begin position="12"/>
        <end position="38"/>
    </location>
</feature>
<keyword evidence="1" id="KW-0472">Membrane</keyword>
<dbReference type="EMBL" id="CP051142">
    <property type="protein sequence ID" value="QIW99916.1"/>
    <property type="molecule type" value="Genomic_DNA"/>
</dbReference>
<accession>A0A6H0XYU6</accession>
<feature type="transmembrane region" description="Helical" evidence="1">
    <location>
        <begin position="77"/>
        <end position="103"/>
    </location>
</feature>
<feature type="transmembrane region" description="Helical" evidence="1">
    <location>
        <begin position="115"/>
        <end position="137"/>
    </location>
</feature>
<dbReference type="Proteomes" id="UP000503462">
    <property type="component" value="Chromosome 4"/>
</dbReference>
<organism evidence="2 3">
    <name type="scientific">Peltaster fructicola</name>
    <dbReference type="NCBI Taxonomy" id="286661"/>
    <lineage>
        <taxon>Eukaryota</taxon>
        <taxon>Fungi</taxon>
        <taxon>Dikarya</taxon>
        <taxon>Ascomycota</taxon>
        <taxon>Pezizomycotina</taxon>
        <taxon>Dothideomycetes</taxon>
        <taxon>Dothideomycetes incertae sedis</taxon>
        <taxon>Peltaster</taxon>
    </lineage>
</organism>
<proteinExistence type="predicted"/>
<evidence type="ECO:0000256" key="1">
    <source>
        <dbReference type="SAM" id="Phobius"/>
    </source>
</evidence>
<evidence type="ECO:0000313" key="2">
    <source>
        <dbReference type="EMBL" id="QIW99916.1"/>
    </source>
</evidence>
<keyword evidence="1" id="KW-0812">Transmembrane</keyword>